<dbReference type="eggNOG" id="COG3857">
    <property type="taxonomic scope" value="Bacteria"/>
</dbReference>
<keyword evidence="6" id="KW-1185">Reference proteome</keyword>
<dbReference type="KEGG" id="apv:Apar_0871"/>
<keyword evidence="1" id="KW-0227">DNA damage</keyword>
<dbReference type="InterPro" id="IPR011604">
    <property type="entry name" value="PDDEXK-like_dom_sf"/>
</dbReference>
<dbReference type="RefSeq" id="WP_012808957.1">
    <property type="nucleotide sequence ID" value="NC_013203.1"/>
</dbReference>
<dbReference type="HOGENOM" id="CLU_012933_0_0_11"/>
<keyword evidence="3" id="KW-0234">DNA repair</keyword>
<sequence>MSLLLYKQQTGAFLSNSVQEQLRASLERWGSAWLIVPSPDAVLLVKRQLGSIQELSVGVNVSTFDEWMRDQWKLYGSSDRLLSTTLRKVFFQQILDGMSADELGTLNNSKGTVELLSKLAPEYLTELDQIMASGQLSAGQMSACKVLERYKALLEEKSYVEVCQCLDYLLQSIPAQGPALIFSRVEDLSEARLKFVRKLAQKRDVTFSLYVPEGPAGYAAEQQLELVGGPGCDCRVDAEPAPAAKSQELNDLLASVFRAKEGNKITPSGAVTFLSPLGQHAEAESISRYISQCVESGSKSFVVYTSNPQRVWDALSQKLAAKGIAVHYRRSVRIQDSLAGRAFASLIDAYVTLSERAELEKNIDYQASDHQMGDMSWWPPHTLTDYLISPISGISVERAWMLDKSWRGNRTLYATRVLETLSKAAMSSRLCAETIKSLELGRIGSAAQRIIEHLSAEISDEQSEVAQSKELTLQSLQNQESLKVMSKIVSSAQELHEAGLKLTPQTLKSFMDLCKDQAVMMPVSNGIKSDIQVLIAPVSQAHSFDAVIFQGMDTLNFGVKASDGALQEFVRHASKTPKVSEFARYQRDFYTALATASTSVAFEKVEQKDVFNAVALSEVKACYPKDYAKKTGLVRGEEEVLVNLLPQASDLKRVAELPTIESGEIDSKLKNIVVLPRHLTRETLEQELQGLIEVSREGLPLLSASQIETYLECPYKWFTQRRIKISQVDTEFAPMQMGTFIHRVLELTHATLLAEALGCDVTEVDTAVESVLLQDVAGSRITTDNLDHAKQVLDSCFAQVWDEQFNNINRASSNELIPHSIQERKQVENIRENLKDLLEFEASHFIGYQPRFFELRFGREENVVEYAGAQFTGSIDRVDVNAHGQALIIDYKHKGTKDLKAYSAKLSLDSEVSKEVLPRHVQSAIYAQIMRKQLTKYELESVAAIYLGTKEQKDKPSFALAGMATEAATEHIWNIHPEDKKLRDQAVMVVSQNSAEFADFLDAWENLIAQKVQAMLSGDVRANPCDKDACKYCPVKLCDKRR</sequence>
<dbReference type="GeneID" id="84806397"/>
<dbReference type="InterPro" id="IPR038726">
    <property type="entry name" value="PDDEXK_AddAB-type"/>
</dbReference>
<organism evidence="5 6">
    <name type="scientific">Lancefieldella parvula (strain ATCC 33793 / DSM 20469 / CCUG 32760 / JCM 10300 / KCTC 3663 / VPI 0546 / 1246)</name>
    <name type="common">Atopobium parvulum</name>
    <dbReference type="NCBI Taxonomy" id="521095"/>
    <lineage>
        <taxon>Bacteria</taxon>
        <taxon>Bacillati</taxon>
        <taxon>Actinomycetota</taxon>
        <taxon>Coriobacteriia</taxon>
        <taxon>Coriobacteriales</taxon>
        <taxon>Atopobiaceae</taxon>
        <taxon>Lancefieldella</taxon>
    </lineage>
</organism>
<dbReference type="STRING" id="521095.Apar_0871"/>
<dbReference type="AlphaFoldDB" id="C8W760"/>
<dbReference type="OrthoDB" id="5240607at2"/>
<dbReference type="Pfam" id="PF12705">
    <property type="entry name" value="PDDEXK_1"/>
    <property type="match status" value="1"/>
</dbReference>
<keyword evidence="2" id="KW-0547">Nucleotide-binding</keyword>
<dbReference type="GO" id="GO:0006281">
    <property type="term" value="P:DNA repair"/>
    <property type="evidence" value="ECO:0007669"/>
    <property type="project" value="UniProtKB-KW"/>
</dbReference>
<dbReference type="EMBL" id="CP001721">
    <property type="protein sequence ID" value="ACV51300.1"/>
    <property type="molecule type" value="Genomic_DNA"/>
</dbReference>
<gene>
    <name evidence="5" type="ordered locus">Apar_0871</name>
</gene>
<evidence type="ECO:0000256" key="1">
    <source>
        <dbReference type="ARBA" id="ARBA00022763"/>
    </source>
</evidence>
<evidence type="ECO:0000256" key="3">
    <source>
        <dbReference type="ARBA" id="ARBA00023204"/>
    </source>
</evidence>
<accession>C8W760</accession>
<proteinExistence type="predicted"/>
<dbReference type="Proteomes" id="UP000000960">
    <property type="component" value="Chromosome"/>
</dbReference>
<evidence type="ECO:0000313" key="6">
    <source>
        <dbReference type="Proteomes" id="UP000000960"/>
    </source>
</evidence>
<feature type="domain" description="PD-(D/E)XK endonuclease-like" evidence="4">
    <location>
        <begin position="702"/>
        <end position="1036"/>
    </location>
</feature>
<reference evidence="5 6" key="1">
    <citation type="journal article" date="2009" name="Stand. Genomic Sci.">
        <title>Complete genome sequence of Atopobium parvulum type strain (IPP 1246).</title>
        <authorList>
            <person name="Copeland A."/>
            <person name="Sikorski J."/>
            <person name="Lapidus A."/>
            <person name="Nolan M."/>
            <person name="Del Rio T.G."/>
            <person name="Lucas S."/>
            <person name="Chen F."/>
            <person name="Tice H."/>
            <person name="Pitluck S."/>
            <person name="Cheng J.F."/>
            <person name="Pukall R."/>
            <person name="Chertkov O."/>
            <person name="Brettin T."/>
            <person name="Han C."/>
            <person name="Detter J.C."/>
            <person name="Kuske C."/>
            <person name="Bruce D."/>
            <person name="Goodwin L."/>
            <person name="Ivanova N."/>
            <person name="Mavromatis K."/>
            <person name="Mikhailova N."/>
            <person name="Chen A."/>
            <person name="Palaniappan K."/>
            <person name="Chain P."/>
            <person name="Rohde M."/>
            <person name="Goker M."/>
            <person name="Bristow J."/>
            <person name="Eisen J.A."/>
            <person name="Markowitz V."/>
            <person name="Hugenholtz P."/>
            <person name="Kyrpides N.C."/>
            <person name="Klenk H.P."/>
            <person name="Detter J.C."/>
        </authorList>
    </citation>
    <scope>NUCLEOTIDE SEQUENCE [LARGE SCALE GENOMIC DNA]</scope>
    <source>
        <strain evidence="6">ATCC 33793 / DSM 20469 / CCUG 32760 / JCM 10300 / KCTC 3663 / VPI 0546 / 1246</strain>
    </source>
</reference>
<protein>
    <recommendedName>
        <fullName evidence="4">PD-(D/E)XK endonuclease-like domain-containing protein</fullName>
    </recommendedName>
</protein>
<keyword evidence="2" id="KW-0378">Hydrolase</keyword>
<keyword evidence="2" id="KW-0347">Helicase</keyword>
<evidence type="ECO:0000256" key="2">
    <source>
        <dbReference type="ARBA" id="ARBA00022806"/>
    </source>
</evidence>
<evidence type="ECO:0000259" key="4">
    <source>
        <dbReference type="Pfam" id="PF12705"/>
    </source>
</evidence>
<keyword evidence="2" id="KW-0067">ATP-binding</keyword>
<dbReference type="Gene3D" id="3.90.320.10">
    <property type="match status" value="1"/>
</dbReference>
<dbReference type="GO" id="GO:0004386">
    <property type="term" value="F:helicase activity"/>
    <property type="evidence" value="ECO:0007669"/>
    <property type="project" value="UniProtKB-KW"/>
</dbReference>
<evidence type="ECO:0000313" key="5">
    <source>
        <dbReference type="EMBL" id="ACV51300.1"/>
    </source>
</evidence>
<name>C8W760_LANP1</name>